<dbReference type="PROSITE" id="PS00758">
    <property type="entry name" value="ARGE_DAPE_CPG2_1"/>
    <property type="match status" value="1"/>
</dbReference>
<evidence type="ECO:0000259" key="10">
    <source>
        <dbReference type="Pfam" id="PF07687"/>
    </source>
</evidence>
<evidence type="ECO:0000313" key="12">
    <source>
        <dbReference type="Proteomes" id="UP000179242"/>
    </source>
</evidence>
<keyword evidence="4" id="KW-0378">Hydrolase</keyword>
<dbReference type="Pfam" id="PF07687">
    <property type="entry name" value="M20_dimer"/>
    <property type="match status" value="1"/>
</dbReference>
<dbReference type="GO" id="GO:0004177">
    <property type="term" value="F:aminopeptidase activity"/>
    <property type="evidence" value="ECO:0007669"/>
    <property type="project" value="UniProtKB-UniRule"/>
</dbReference>
<dbReference type="InterPro" id="IPR001261">
    <property type="entry name" value="ArgE/DapE_CS"/>
</dbReference>
<dbReference type="Gene3D" id="3.40.630.10">
    <property type="entry name" value="Zn peptidases"/>
    <property type="match status" value="1"/>
</dbReference>
<protein>
    <recommendedName>
        <fullName evidence="10">Peptidase M20 dimerisation domain-containing protein</fullName>
    </recommendedName>
</protein>
<gene>
    <name evidence="11" type="ORF">A2438_00260</name>
</gene>
<keyword evidence="5" id="KW-0862">Zinc</keyword>
<evidence type="ECO:0000256" key="6">
    <source>
        <dbReference type="ARBA" id="ARBA00023049"/>
    </source>
</evidence>
<dbReference type="EMBL" id="MEUJ01000002">
    <property type="protein sequence ID" value="OGC40722.1"/>
    <property type="molecule type" value="Genomic_DNA"/>
</dbReference>
<feature type="binding site" evidence="9">
    <location>
        <position position="102"/>
    </location>
    <ligand>
        <name>Zn(2+)</name>
        <dbReference type="ChEBI" id="CHEBI:29105"/>
        <label>2</label>
    </ligand>
</feature>
<evidence type="ECO:0000256" key="5">
    <source>
        <dbReference type="ARBA" id="ARBA00022833"/>
    </source>
</evidence>
<name>A0A1F4U749_UNCSA</name>
<accession>A0A1F4U749</accession>
<dbReference type="InterPro" id="IPR011650">
    <property type="entry name" value="Peptidase_M20_dimer"/>
</dbReference>
<comment type="cofactor">
    <cofactor evidence="1">
        <name>Zn(2+)</name>
        <dbReference type="ChEBI" id="CHEBI:29105"/>
    </cofactor>
</comment>
<dbReference type="InterPro" id="IPR010162">
    <property type="entry name" value="PepT-like"/>
</dbReference>
<feature type="domain" description="Peptidase M20 dimerisation" evidence="10">
    <location>
        <begin position="177"/>
        <end position="267"/>
    </location>
</feature>
<proteinExistence type="inferred from homology"/>
<dbReference type="InterPro" id="IPR008007">
    <property type="entry name" value="Peptidase_M42"/>
</dbReference>
<dbReference type="GO" id="GO:0006508">
    <property type="term" value="P:proteolysis"/>
    <property type="evidence" value="ECO:0007669"/>
    <property type="project" value="UniProtKB-KW"/>
</dbReference>
<dbReference type="PANTHER" id="PTHR42994">
    <property type="entry name" value="PEPTIDASE T"/>
    <property type="match status" value="1"/>
</dbReference>
<dbReference type="AlphaFoldDB" id="A0A1F4U749"/>
<evidence type="ECO:0000256" key="9">
    <source>
        <dbReference type="PIRSR" id="PIRSR001123-2"/>
    </source>
</evidence>
<feature type="binding site" evidence="9">
    <location>
        <position position="159"/>
    </location>
    <ligand>
        <name>Zn(2+)</name>
        <dbReference type="ChEBI" id="CHEBI:29105"/>
        <label>1</label>
    </ligand>
</feature>
<evidence type="ECO:0000256" key="4">
    <source>
        <dbReference type="ARBA" id="ARBA00022801"/>
    </source>
</evidence>
<dbReference type="InterPro" id="IPR002933">
    <property type="entry name" value="Peptidase_M20"/>
</dbReference>
<evidence type="ECO:0000313" key="11">
    <source>
        <dbReference type="EMBL" id="OGC40722.1"/>
    </source>
</evidence>
<keyword evidence="3 9" id="KW-0479">Metal-binding</keyword>
<dbReference type="NCBIfam" id="TIGR01883">
    <property type="entry name" value="PepT-like"/>
    <property type="match status" value="1"/>
</dbReference>
<feature type="binding site" evidence="9">
    <location>
        <position position="102"/>
    </location>
    <ligand>
        <name>Zn(2+)</name>
        <dbReference type="ChEBI" id="CHEBI:29105"/>
        <label>1</label>
    </ligand>
</feature>
<comment type="caution">
    <text evidence="11">The sequence shown here is derived from an EMBL/GenBank/DDBJ whole genome shotgun (WGS) entry which is preliminary data.</text>
</comment>
<dbReference type="GO" id="GO:0008237">
    <property type="term" value="F:metallopeptidase activity"/>
    <property type="evidence" value="ECO:0007669"/>
    <property type="project" value="UniProtKB-KW"/>
</dbReference>
<feature type="active site" description="Proton acceptor" evidence="8">
    <location>
        <position position="135"/>
    </location>
</feature>
<dbReference type="GO" id="GO:0046872">
    <property type="term" value="F:metal ion binding"/>
    <property type="evidence" value="ECO:0007669"/>
    <property type="project" value="UniProtKB-UniRule"/>
</dbReference>
<organism evidence="11 12">
    <name type="scientific">candidate division WOR-1 bacterium RIFOXYC2_FULL_46_14</name>
    <dbReference type="NCBI Taxonomy" id="1802587"/>
    <lineage>
        <taxon>Bacteria</taxon>
        <taxon>Bacillati</taxon>
        <taxon>Saganbacteria</taxon>
    </lineage>
</organism>
<evidence type="ECO:0000256" key="2">
    <source>
        <dbReference type="ARBA" id="ARBA00022670"/>
    </source>
</evidence>
<dbReference type="Pfam" id="PF01546">
    <property type="entry name" value="Peptidase_M20"/>
    <property type="match status" value="1"/>
</dbReference>
<sequence>MTNKSSNQKLIKRFIEYIEIDSESGEEEQFAKRLIADLKKLGLTPTRDKIGNIFVNIKGEAANAPTILLNAHIDTVTPGKNIKPIIKGDKVQSDGTTILGADNKAGVVAIIEALEIIKEEKIPHGNLLVVFTVQEETGLYGSKHIDRKKLKADFGFVFDGGGPETIHNAAPAQKNIEVWIKGKAAHAGVHPEQGINAIKVASEAIAKMKQGRIDFETTANIGIISGGKATNIIPEEVYVKGEARSHNPQKLKKQLDHMVGCFKNVCQKHRAKLKYKIIDMYPSFKIPAKHKIFSLASKPYTLKPSGGGSDANMFNKYGIPSIILGAGAHDLHGVKERLSIKELVFGTKMIVGLIRQCSKKQ</sequence>
<evidence type="ECO:0000256" key="7">
    <source>
        <dbReference type="PIRNR" id="PIRNR001123"/>
    </source>
</evidence>
<evidence type="ECO:0000256" key="8">
    <source>
        <dbReference type="PIRSR" id="PIRSR001123-1"/>
    </source>
</evidence>
<comment type="cofactor">
    <cofactor evidence="9">
        <name>a divalent metal cation</name>
        <dbReference type="ChEBI" id="CHEBI:60240"/>
    </cofactor>
    <text evidence="9">Binds 2 divalent metal cations per subunit.</text>
</comment>
<keyword evidence="6" id="KW-0482">Metalloprotease</keyword>
<dbReference type="Gene3D" id="3.30.70.360">
    <property type="match status" value="1"/>
</dbReference>
<comment type="similarity">
    <text evidence="7">Belongs to the peptidase M42 family.</text>
</comment>
<evidence type="ECO:0000256" key="1">
    <source>
        <dbReference type="ARBA" id="ARBA00001947"/>
    </source>
</evidence>
<dbReference type="SUPFAM" id="SSF55031">
    <property type="entry name" value="Bacterial exopeptidase dimerisation domain"/>
    <property type="match status" value="1"/>
</dbReference>
<dbReference type="PANTHER" id="PTHR42994:SF2">
    <property type="entry name" value="PEPTIDASE"/>
    <property type="match status" value="1"/>
</dbReference>
<dbReference type="InterPro" id="IPR036264">
    <property type="entry name" value="Bact_exopeptidase_dim_dom"/>
</dbReference>
<evidence type="ECO:0000256" key="3">
    <source>
        <dbReference type="ARBA" id="ARBA00022723"/>
    </source>
</evidence>
<dbReference type="Proteomes" id="UP000179242">
    <property type="component" value="Unassembled WGS sequence"/>
</dbReference>
<dbReference type="SUPFAM" id="SSF53187">
    <property type="entry name" value="Zn-dependent exopeptidases"/>
    <property type="match status" value="1"/>
</dbReference>
<feature type="binding site" evidence="9">
    <location>
        <position position="136"/>
    </location>
    <ligand>
        <name>Zn(2+)</name>
        <dbReference type="ChEBI" id="CHEBI:29105"/>
        <label>2</label>
    </ligand>
</feature>
<dbReference type="PIRSF" id="PIRSF001123">
    <property type="entry name" value="PepA_GA"/>
    <property type="match status" value="1"/>
</dbReference>
<reference evidence="11 12" key="1">
    <citation type="journal article" date="2016" name="Nat. Commun.">
        <title>Thousands of microbial genomes shed light on interconnected biogeochemical processes in an aquifer system.</title>
        <authorList>
            <person name="Anantharaman K."/>
            <person name="Brown C.T."/>
            <person name="Hug L.A."/>
            <person name="Sharon I."/>
            <person name="Castelle C.J."/>
            <person name="Probst A.J."/>
            <person name="Thomas B.C."/>
            <person name="Singh A."/>
            <person name="Wilkins M.J."/>
            <person name="Karaoz U."/>
            <person name="Brodie E.L."/>
            <person name="Williams K.H."/>
            <person name="Hubbard S.S."/>
            <person name="Banfield J.F."/>
        </authorList>
    </citation>
    <scope>NUCLEOTIDE SEQUENCE [LARGE SCALE GENOMIC DNA]</scope>
</reference>
<keyword evidence="2" id="KW-0645">Protease</keyword>